<protein>
    <submittedName>
        <fullName evidence="1">Uncharacterized protein</fullName>
    </submittedName>
</protein>
<accession>A0A3B1ANQ8</accession>
<evidence type="ECO:0000313" key="1">
    <source>
        <dbReference type="EMBL" id="VAW95554.1"/>
    </source>
</evidence>
<dbReference type="EMBL" id="UOFV01000061">
    <property type="protein sequence ID" value="VAW95554.1"/>
    <property type="molecule type" value="Genomic_DNA"/>
</dbReference>
<gene>
    <name evidence="1" type="ORF">MNBD_GAMMA19-6</name>
</gene>
<organism evidence="1">
    <name type="scientific">hydrothermal vent metagenome</name>
    <dbReference type="NCBI Taxonomy" id="652676"/>
    <lineage>
        <taxon>unclassified sequences</taxon>
        <taxon>metagenomes</taxon>
        <taxon>ecological metagenomes</taxon>
    </lineage>
</organism>
<name>A0A3B1ANQ8_9ZZZZ</name>
<sequence length="20" mass="2367">MDVHLESPFVNELLLYGRFS</sequence>
<reference evidence="1" key="1">
    <citation type="submission" date="2018-06" db="EMBL/GenBank/DDBJ databases">
        <authorList>
            <person name="Zhirakovskaya E."/>
        </authorList>
    </citation>
    <scope>NUCLEOTIDE SEQUENCE</scope>
</reference>
<feature type="non-terminal residue" evidence="1">
    <location>
        <position position="20"/>
    </location>
</feature>
<proteinExistence type="predicted"/>
<dbReference type="AlphaFoldDB" id="A0A3B1ANQ8"/>